<feature type="transmembrane region" description="Helical" evidence="4">
    <location>
        <begin position="554"/>
        <end position="574"/>
    </location>
</feature>
<protein>
    <recommendedName>
        <fullName evidence="6">Glycoside hydrolase family 42 N-terminal domain-containing protein</fullName>
    </recommendedName>
</protein>
<dbReference type="AlphaFoldDB" id="Q54UB6"/>
<feature type="domain" description="Glycoside hydrolase family 42 N-terminal" evidence="6">
    <location>
        <begin position="45"/>
        <end position="99"/>
    </location>
</feature>
<dbReference type="Pfam" id="PF02449">
    <property type="entry name" value="Glyco_hydro_42"/>
    <property type="match status" value="1"/>
</dbReference>
<feature type="chain" id="PRO_5004249935" description="Glycoside hydrolase family 42 N-terminal domain-containing protein" evidence="5">
    <location>
        <begin position="17"/>
        <end position="575"/>
    </location>
</feature>
<dbReference type="GO" id="GO:0005975">
    <property type="term" value="P:carbohydrate metabolic process"/>
    <property type="evidence" value="ECO:0007669"/>
    <property type="project" value="InterPro"/>
</dbReference>
<dbReference type="EMBL" id="AAFI02000040">
    <property type="protein sequence ID" value="EAL66953.1"/>
    <property type="molecule type" value="Genomic_DNA"/>
</dbReference>
<accession>Q54UB6</accession>
<keyword evidence="4" id="KW-0812">Transmembrane</keyword>
<dbReference type="InterPro" id="IPR051923">
    <property type="entry name" value="Glycosyl_Hydrolase_39"/>
</dbReference>
<dbReference type="KEGG" id="ddi:DDB_G0281313"/>
<keyword evidence="5" id="KW-0732">Signal</keyword>
<dbReference type="Gene3D" id="3.20.20.80">
    <property type="entry name" value="Glycosidases"/>
    <property type="match status" value="1"/>
</dbReference>
<comment type="caution">
    <text evidence="7">The sequence shown here is derived from an EMBL/GenBank/DDBJ whole genome shotgun (WGS) entry which is preliminary data.</text>
</comment>
<keyword evidence="4" id="KW-0472">Membrane</keyword>
<dbReference type="GeneID" id="8622916"/>
<evidence type="ECO:0000256" key="5">
    <source>
        <dbReference type="SAM" id="SignalP"/>
    </source>
</evidence>
<dbReference type="GO" id="GO:0004553">
    <property type="term" value="F:hydrolase activity, hydrolyzing O-glycosyl compounds"/>
    <property type="evidence" value="ECO:0000318"/>
    <property type="project" value="GO_Central"/>
</dbReference>
<feature type="region of interest" description="Disordered" evidence="3">
    <location>
        <begin position="450"/>
        <end position="507"/>
    </location>
</feature>
<evidence type="ECO:0000256" key="2">
    <source>
        <dbReference type="ARBA" id="ARBA00023295"/>
    </source>
</evidence>
<dbReference type="PhylomeDB" id="Q54UB6"/>
<keyword evidence="8" id="KW-1185">Reference proteome</keyword>
<evidence type="ECO:0000313" key="7">
    <source>
        <dbReference type="EMBL" id="EAL66953.1"/>
    </source>
</evidence>
<dbReference type="RefSeq" id="XP_640860.1">
    <property type="nucleotide sequence ID" value="XM_635768.1"/>
</dbReference>
<feature type="signal peptide" evidence="5">
    <location>
        <begin position="1"/>
        <end position="16"/>
    </location>
</feature>
<evidence type="ECO:0000313" key="8">
    <source>
        <dbReference type="Proteomes" id="UP000002195"/>
    </source>
</evidence>
<dbReference type="Proteomes" id="UP000002195">
    <property type="component" value="Unassembled WGS sequence"/>
</dbReference>
<dbReference type="GO" id="GO:0009341">
    <property type="term" value="C:beta-galactosidase complex"/>
    <property type="evidence" value="ECO:0007669"/>
    <property type="project" value="InterPro"/>
</dbReference>
<dbReference type="InterPro" id="IPR017853">
    <property type="entry name" value="GH"/>
</dbReference>
<feature type="compositionally biased region" description="Low complexity" evidence="3">
    <location>
        <begin position="450"/>
        <end position="503"/>
    </location>
</feature>
<dbReference type="HOGENOM" id="CLU_474449_0_0_1"/>
<dbReference type="PaxDb" id="44689-DDB0218286"/>
<dbReference type="VEuPathDB" id="AmoebaDB:DDB_G0281313"/>
<reference evidence="7 8" key="1">
    <citation type="journal article" date="2005" name="Nature">
        <title>The genome of the social amoeba Dictyostelium discoideum.</title>
        <authorList>
            <consortium name="The Dictyostelium discoideum Sequencing Consortium"/>
            <person name="Eichinger L."/>
            <person name="Pachebat J.A."/>
            <person name="Glockner G."/>
            <person name="Rajandream M.A."/>
            <person name="Sucgang R."/>
            <person name="Berriman M."/>
            <person name="Song J."/>
            <person name="Olsen R."/>
            <person name="Szafranski K."/>
            <person name="Xu Q."/>
            <person name="Tunggal B."/>
            <person name="Kummerfeld S."/>
            <person name="Madera M."/>
            <person name="Konfortov B.A."/>
            <person name="Rivero F."/>
            <person name="Bankier A.T."/>
            <person name="Lehmann R."/>
            <person name="Hamlin N."/>
            <person name="Davies R."/>
            <person name="Gaudet P."/>
            <person name="Fey P."/>
            <person name="Pilcher K."/>
            <person name="Chen G."/>
            <person name="Saunders D."/>
            <person name="Sodergren E."/>
            <person name="Davis P."/>
            <person name="Kerhornou A."/>
            <person name="Nie X."/>
            <person name="Hall N."/>
            <person name="Anjard C."/>
            <person name="Hemphill L."/>
            <person name="Bason N."/>
            <person name="Farbrother P."/>
            <person name="Desany B."/>
            <person name="Just E."/>
            <person name="Morio T."/>
            <person name="Rost R."/>
            <person name="Churcher C."/>
            <person name="Cooper J."/>
            <person name="Haydock S."/>
            <person name="van Driessche N."/>
            <person name="Cronin A."/>
            <person name="Goodhead I."/>
            <person name="Muzny D."/>
            <person name="Mourier T."/>
            <person name="Pain A."/>
            <person name="Lu M."/>
            <person name="Harper D."/>
            <person name="Lindsay R."/>
            <person name="Hauser H."/>
            <person name="James K."/>
            <person name="Quiles M."/>
            <person name="Madan Babu M."/>
            <person name="Saito T."/>
            <person name="Buchrieser C."/>
            <person name="Wardroper A."/>
            <person name="Felder M."/>
            <person name="Thangavelu M."/>
            <person name="Johnson D."/>
            <person name="Knights A."/>
            <person name="Loulseged H."/>
            <person name="Mungall K."/>
            <person name="Oliver K."/>
            <person name="Price C."/>
            <person name="Quail M.A."/>
            <person name="Urushihara H."/>
            <person name="Hernandez J."/>
            <person name="Rabbinowitsch E."/>
            <person name="Steffen D."/>
            <person name="Sanders M."/>
            <person name="Ma J."/>
            <person name="Kohara Y."/>
            <person name="Sharp S."/>
            <person name="Simmonds M."/>
            <person name="Spiegler S."/>
            <person name="Tivey A."/>
            <person name="Sugano S."/>
            <person name="White B."/>
            <person name="Walker D."/>
            <person name="Woodward J."/>
            <person name="Winckler T."/>
            <person name="Tanaka Y."/>
            <person name="Shaulsky G."/>
            <person name="Schleicher M."/>
            <person name="Weinstock G."/>
            <person name="Rosenthal A."/>
            <person name="Cox E.C."/>
            <person name="Chisholm R.L."/>
            <person name="Gibbs R."/>
            <person name="Loomis W.F."/>
            <person name="Platzer M."/>
            <person name="Kay R.R."/>
            <person name="Williams J."/>
            <person name="Dear P.H."/>
            <person name="Noegel A.A."/>
            <person name="Barrell B."/>
            <person name="Kuspa A."/>
        </authorList>
    </citation>
    <scope>NUCLEOTIDE SEQUENCE [LARGE SCALE GENOMIC DNA]</scope>
    <source>
        <strain evidence="7 8">AX4</strain>
    </source>
</reference>
<dbReference type="InterPro" id="IPR013529">
    <property type="entry name" value="Glyco_hydro_42_N"/>
</dbReference>
<evidence type="ECO:0000256" key="3">
    <source>
        <dbReference type="SAM" id="MobiDB-lite"/>
    </source>
</evidence>
<dbReference type="eggNOG" id="ENOG502SV6Z">
    <property type="taxonomic scope" value="Eukaryota"/>
</dbReference>
<keyword evidence="2" id="KW-0326">Glycosidase</keyword>
<evidence type="ECO:0000256" key="4">
    <source>
        <dbReference type="SAM" id="Phobius"/>
    </source>
</evidence>
<proteinExistence type="predicted"/>
<dbReference type="SUPFAM" id="SSF51445">
    <property type="entry name" value="(Trans)glycosidases"/>
    <property type="match status" value="1"/>
</dbReference>
<evidence type="ECO:0000256" key="1">
    <source>
        <dbReference type="ARBA" id="ARBA00022801"/>
    </source>
</evidence>
<dbReference type="SMR" id="Q54UB6"/>
<name>Q54UB6_DICDI</name>
<dbReference type="PANTHER" id="PTHR12631">
    <property type="entry name" value="ALPHA-L-IDURONIDASE"/>
    <property type="match status" value="1"/>
</dbReference>
<dbReference type="OMA" id="VQIFEWP"/>
<keyword evidence="1" id="KW-0378">Hydrolase</keyword>
<organism evidence="7 8">
    <name type="scientific">Dictyostelium discoideum</name>
    <name type="common">Social amoeba</name>
    <dbReference type="NCBI Taxonomy" id="44689"/>
    <lineage>
        <taxon>Eukaryota</taxon>
        <taxon>Amoebozoa</taxon>
        <taxon>Evosea</taxon>
        <taxon>Eumycetozoa</taxon>
        <taxon>Dictyostelia</taxon>
        <taxon>Dictyosteliales</taxon>
        <taxon>Dictyosteliaceae</taxon>
        <taxon>Dictyostelium</taxon>
    </lineage>
</organism>
<gene>
    <name evidence="7" type="ORF">DDB_G0281313</name>
</gene>
<feature type="transmembrane region" description="Helical" evidence="4">
    <location>
        <begin position="517"/>
        <end position="547"/>
    </location>
</feature>
<dbReference type="dictyBase" id="DDB_G0281313"/>
<sequence>MKSFILLLFSFCLVFGSPLIDSPSKQIIWSDFFGINFQNEFFNVTVAQSQILAIKELGIEWVRASFHWAYLESTEGNLRFDLYDPVMNLIKSNGLKSIVYLVGTPDWCSSYDPSTAGNVSKSDTFPPSNNTRFAETMIILSNRYSFVDFWEVWNEQNLIPAFFAPVYSFQKYNEIFQETKRLFSNDGKASKLAVGGLGYYGFSSTGENMIADLMTTKTFEGVIAGYHPYTDLPEGGNGQLPASPYAHYATARYLNSILSSQGKAYQIWSTEYGWSSSGEGNVSKPVQAEFGIKRLLIDSLVNFDKSFIFTTSDLDGNASSVRDQGYGFVDLMLKKKPIFNSFFNLFTITGPKVDEISSEEINSYITISSLGDDFVGIFYKKLSTNTTLFVFWSPSQTVKSLTLNLFNVSANLYQVSDNTTQFYSATINSNTISLTITENVQIFEWPIKKSSSSTSSSTSTTFSSSTSSSSTTTTSSSTTTTSSSTTTTSSSTTTTSTTTSNSTPNPENSNSDDIINFFFFFYFFFFTQNLVVCDFIYCFFFFFFFLIGYLSKNLNVFCSAHQYYFFFIFFLFFFF</sequence>
<evidence type="ECO:0000259" key="6">
    <source>
        <dbReference type="Pfam" id="PF02449"/>
    </source>
</evidence>
<keyword evidence="4" id="KW-1133">Transmembrane helix</keyword>
<dbReference type="PANTHER" id="PTHR12631:SF10">
    <property type="entry name" value="BETA-XYLOSIDASE-LIKE PROTEIN-RELATED"/>
    <property type="match status" value="1"/>
</dbReference>
<dbReference type="GO" id="GO:0004565">
    <property type="term" value="F:beta-galactosidase activity"/>
    <property type="evidence" value="ECO:0007669"/>
    <property type="project" value="InterPro"/>
</dbReference>
<dbReference type="InParanoid" id="Q54UB6"/>